<dbReference type="Pfam" id="PF02520">
    <property type="entry name" value="ANIS5_cation-bd"/>
    <property type="match status" value="1"/>
</dbReference>
<dbReference type="Proteomes" id="UP001432027">
    <property type="component" value="Unassembled WGS sequence"/>
</dbReference>
<protein>
    <recommendedName>
        <fullName evidence="1">SXP/RAL-2 family protein Ani s 5-like cation-binding domain-containing protein</fullName>
    </recommendedName>
</protein>
<gene>
    <name evidence="2" type="ORF">PENTCL1PPCAC_29939</name>
</gene>
<organism evidence="2 3">
    <name type="scientific">Pristionchus entomophagus</name>
    <dbReference type="NCBI Taxonomy" id="358040"/>
    <lineage>
        <taxon>Eukaryota</taxon>
        <taxon>Metazoa</taxon>
        <taxon>Ecdysozoa</taxon>
        <taxon>Nematoda</taxon>
        <taxon>Chromadorea</taxon>
        <taxon>Rhabditida</taxon>
        <taxon>Rhabditina</taxon>
        <taxon>Diplogasteromorpha</taxon>
        <taxon>Diplogasteroidea</taxon>
        <taxon>Neodiplogasteridae</taxon>
        <taxon>Pristionchus</taxon>
    </lineage>
</organism>
<sequence>VCVVVLAAYVGAQDTTVAPSSSSNDTSFFPPFLHKLTDKLKEEFVSIVNNTEMTAAEIDQNIAEWGRKHGIEDKVLKFDAEWRQFQNETMEKLNDAVKQLPNAFQQVRSILSSDSLSGKAIKDQLSTYIDSLAPEVQSMLDHVMGPATKVAVGNATATNRNPQ</sequence>
<proteinExistence type="predicted"/>
<evidence type="ECO:0000313" key="3">
    <source>
        <dbReference type="Proteomes" id="UP001432027"/>
    </source>
</evidence>
<name>A0AAV5UNG5_9BILA</name>
<feature type="non-terminal residue" evidence="2">
    <location>
        <position position="1"/>
    </location>
</feature>
<reference evidence="2" key="1">
    <citation type="submission" date="2023-10" db="EMBL/GenBank/DDBJ databases">
        <title>Genome assembly of Pristionchus species.</title>
        <authorList>
            <person name="Yoshida K."/>
            <person name="Sommer R.J."/>
        </authorList>
    </citation>
    <scope>NUCLEOTIDE SEQUENCE</scope>
    <source>
        <strain evidence="2">RS0144</strain>
    </source>
</reference>
<accession>A0AAV5UNG5</accession>
<keyword evidence="3" id="KW-1185">Reference proteome</keyword>
<dbReference type="PANTHER" id="PTHR21593">
    <property type="entry name" value="PRION-LIKE- Q/N-RICH -DOMAIN-BEARING PROTEIN PROTEIN"/>
    <property type="match status" value="1"/>
</dbReference>
<evidence type="ECO:0000313" key="2">
    <source>
        <dbReference type="EMBL" id="GMT07765.1"/>
    </source>
</evidence>
<dbReference type="InterPro" id="IPR003677">
    <property type="entry name" value="ANIS5_cation-bd"/>
</dbReference>
<dbReference type="AlphaFoldDB" id="A0AAV5UNG5"/>
<dbReference type="InterPro" id="IPR052823">
    <property type="entry name" value="SXP/RAL-2_related"/>
</dbReference>
<evidence type="ECO:0000259" key="1">
    <source>
        <dbReference type="Pfam" id="PF02520"/>
    </source>
</evidence>
<comment type="caution">
    <text evidence="2">The sequence shown here is derived from an EMBL/GenBank/DDBJ whole genome shotgun (WGS) entry which is preliminary data.</text>
</comment>
<dbReference type="PANTHER" id="PTHR21593:SF36">
    <property type="entry name" value="DUF148 DOMAIN-CONTAINING PROTEIN-RELATED"/>
    <property type="match status" value="1"/>
</dbReference>
<feature type="domain" description="SXP/RAL-2 family protein Ani s 5-like cation-binding" evidence="1">
    <location>
        <begin position="41"/>
        <end position="138"/>
    </location>
</feature>
<dbReference type="EMBL" id="BTSX01000006">
    <property type="protein sequence ID" value="GMT07765.1"/>
    <property type="molecule type" value="Genomic_DNA"/>
</dbReference>